<accession>A0A8W7PC04</accession>
<organism evidence="1">
    <name type="scientific">Anopheles coluzzii</name>
    <name type="common">African malaria mosquito</name>
    <dbReference type="NCBI Taxonomy" id="1518534"/>
    <lineage>
        <taxon>Eukaryota</taxon>
        <taxon>Metazoa</taxon>
        <taxon>Ecdysozoa</taxon>
        <taxon>Arthropoda</taxon>
        <taxon>Hexapoda</taxon>
        <taxon>Insecta</taxon>
        <taxon>Pterygota</taxon>
        <taxon>Neoptera</taxon>
        <taxon>Endopterygota</taxon>
        <taxon>Diptera</taxon>
        <taxon>Nematocera</taxon>
        <taxon>Culicoidea</taxon>
        <taxon>Culicidae</taxon>
        <taxon>Anophelinae</taxon>
        <taxon>Anopheles</taxon>
    </lineage>
</organism>
<evidence type="ECO:0000313" key="1">
    <source>
        <dbReference type="EnsemblMetazoa" id="ACOM028837-PA.1"/>
    </source>
</evidence>
<protein>
    <submittedName>
        <fullName evidence="1">Uncharacterized protein</fullName>
    </submittedName>
</protein>
<dbReference type="Proteomes" id="UP000075882">
    <property type="component" value="Unassembled WGS sequence"/>
</dbReference>
<dbReference type="AlphaFoldDB" id="A0A8W7PC04"/>
<dbReference type="EnsemblMetazoa" id="ACOM028837-RA">
    <property type="protein sequence ID" value="ACOM028837-PA.1"/>
    <property type="gene ID" value="ACOM028837"/>
</dbReference>
<sequence>MCWNWDVEISPCPDTRSRLRSSMSRSLLLLELLPAVPPPAGRDQLTDRQRDSVTYALSANIQLNEMSTMRIHEINRFNLQNGARPDGNRAVQQHVPRIPNAPEIVVTLAGDQTSEQQYGGNDG</sequence>
<name>A0A8W7PC04_ANOCL</name>
<reference evidence="1" key="1">
    <citation type="submission" date="2022-08" db="UniProtKB">
        <authorList>
            <consortium name="EnsemblMetazoa"/>
        </authorList>
    </citation>
    <scope>IDENTIFICATION</scope>
</reference>
<proteinExistence type="predicted"/>